<evidence type="ECO:0000256" key="1">
    <source>
        <dbReference type="ARBA" id="ARBA00008857"/>
    </source>
</evidence>
<dbReference type="PANTHER" id="PTHR30349">
    <property type="entry name" value="PHAGE INTEGRASE-RELATED"/>
    <property type="match status" value="1"/>
</dbReference>
<evidence type="ECO:0000313" key="5">
    <source>
        <dbReference type="EMBL" id="CAL2103049.1"/>
    </source>
</evidence>
<dbReference type="PANTHER" id="PTHR30349:SF41">
    <property type="entry name" value="INTEGRASE_RECOMBINASE PROTEIN MJ0367-RELATED"/>
    <property type="match status" value="1"/>
</dbReference>
<keyword evidence="2" id="KW-0238">DNA-binding</keyword>
<dbReference type="Pfam" id="PF00589">
    <property type="entry name" value="Phage_integrase"/>
    <property type="match status" value="1"/>
</dbReference>
<comment type="caution">
    <text evidence="5">The sequence shown here is derived from an EMBL/GenBank/DDBJ whole genome shotgun (WGS) entry which is preliminary data.</text>
</comment>
<dbReference type="RefSeq" id="WP_348716993.1">
    <property type="nucleotide sequence ID" value="NZ_CAXJIO010000012.1"/>
</dbReference>
<keyword evidence="6" id="KW-1185">Reference proteome</keyword>
<dbReference type="InterPro" id="IPR002104">
    <property type="entry name" value="Integrase_catalytic"/>
</dbReference>
<dbReference type="Proteomes" id="UP001497527">
    <property type="component" value="Unassembled WGS sequence"/>
</dbReference>
<dbReference type="InterPro" id="IPR013762">
    <property type="entry name" value="Integrase-like_cat_sf"/>
</dbReference>
<name>A0ABP1F069_9FLAO</name>
<dbReference type="InterPro" id="IPR050090">
    <property type="entry name" value="Tyrosine_recombinase_XerCD"/>
</dbReference>
<dbReference type="InterPro" id="IPR011010">
    <property type="entry name" value="DNA_brk_join_enz"/>
</dbReference>
<sequence>MITITPIYFIKSKSRYPIVFRNGSVEYQFIKYLVINIRNKSYRTLYNHALAYKYLVQYLYEIKKEDFVMLLKNNPESVLECLKSFDLWLNDKLKSKTNFNIIIDNVCSYLQWYFYYNRFNFNQNRLNNVIQNLKFSKYKIKYIPSYNSLNTNDITRILNLCNPDNIENPFKHKNRVRNYLVFLILIETGIRLSELLLLRAIDFIRNDNLFFIKIDNNINEKDIRRNTPSYKNSYSKRIISISDKTYLLFEEYLFYYRKNNGTIHYLFTSDQNKPLSKSSVQGIIKEISKRTSIKFSAHTLRHYFAESMLEFLIDKKDLDMERAKDELRVICGWSFNSNMPSYYARRMISKMANKTNMQRILNYE</sequence>
<evidence type="ECO:0000313" key="6">
    <source>
        <dbReference type="Proteomes" id="UP001497527"/>
    </source>
</evidence>
<dbReference type="CDD" id="cd00397">
    <property type="entry name" value="DNA_BRE_C"/>
    <property type="match status" value="1"/>
</dbReference>
<comment type="similarity">
    <text evidence="1">Belongs to the 'phage' integrase family.</text>
</comment>
<keyword evidence="3" id="KW-0233">DNA recombination</keyword>
<dbReference type="Gene3D" id="1.10.443.10">
    <property type="entry name" value="Intergrase catalytic core"/>
    <property type="match status" value="1"/>
</dbReference>
<dbReference type="EMBL" id="CAXJIO010000012">
    <property type="protein sequence ID" value="CAL2103049.1"/>
    <property type="molecule type" value="Genomic_DNA"/>
</dbReference>
<accession>A0ABP1F069</accession>
<evidence type="ECO:0000256" key="3">
    <source>
        <dbReference type="ARBA" id="ARBA00023172"/>
    </source>
</evidence>
<protein>
    <submittedName>
        <fullName evidence="5">Site-specific integrase</fullName>
    </submittedName>
</protein>
<gene>
    <name evidence="5" type="ORF">T190423A01A_30163</name>
</gene>
<proteinExistence type="inferred from homology"/>
<evidence type="ECO:0000259" key="4">
    <source>
        <dbReference type="PROSITE" id="PS51898"/>
    </source>
</evidence>
<dbReference type="PROSITE" id="PS51898">
    <property type="entry name" value="TYR_RECOMBINASE"/>
    <property type="match status" value="1"/>
</dbReference>
<evidence type="ECO:0000256" key="2">
    <source>
        <dbReference type="ARBA" id="ARBA00023125"/>
    </source>
</evidence>
<dbReference type="SUPFAM" id="SSF56349">
    <property type="entry name" value="DNA breaking-rejoining enzymes"/>
    <property type="match status" value="1"/>
</dbReference>
<feature type="domain" description="Tyr recombinase" evidence="4">
    <location>
        <begin position="142"/>
        <end position="356"/>
    </location>
</feature>
<reference evidence="5 6" key="1">
    <citation type="submission" date="2024-05" db="EMBL/GenBank/DDBJ databases">
        <authorList>
            <person name="Duchaud E."/>
        </authorList>
    </citation>
    <scope>NUCLEOTIDE SEQUENCE [LARGE SCALE GENOMIC DNA]</scope>
    <source>
        <strain evidence="5">Ena-SAMPLE-TAB-13-05-2024-13:56:06:370-140308</strain>
    </source>
</reference>
<organism evidence="5 6">
    <name type="scientific">Tenacibaculum polynesiense</name>
    <dbReference type="NCBI Taxonomy" id="3137857"/>
    <lineage>
        <taxon>Bacteria</taxon>
        <taxon>Pseudomonadati</taxon>
        <taxon>Bacteroidota</taxon>
        <taxon>Flavobacteriia</taxon>
        <taxon>Flavobacteriales</taxon>
        <taxon>Flavobacteriaceae</taxon>
        <taxon>Tenacibaculum</taxon>
    </lineage>
</organism>